<keyword evidence="7" id="KW-0547">Nucleotide-binding</keyword>
<dbReference type="PANTHER" id="PTHR18934:SF99">
    <property type="entry name" value="ATP-DEPENDENT RNA HELICASE DHX37-RELATED"/>
    <property type="match status" value="1"/>
</dbReference>
<dbReference type="GO" id="GO:0004386">
    <property type="term" value="F:helicase activity"/>
    <property type="evidence" value="ECO:0007669"/>
    <property type="project" value="UniProtKB-KW"/>
</dbReference>
<evidence type="ECO:0000313" key="23">
    <source>
        <dbReference type="Proteomes" id="UP001178507"/>
    </source>
</evidence>
<evidence type="ECO:0000256" key="17">
    <source>
        <dbReference type="SAM" id="MobiDB-lite"/>
    </source>
</evidence>
<dbReference type="PANTHER" id="PTHR18934">
    <property type="entry name" value="ATP-DEPENDENT RNA HELICASE"/>
    <property type="match status" value="1"/>
</dbReference>
<keyword evidence="16" id="KW-0520">NAD</keyword>
<keyword evidence="11 15" id="KW-0862">Zinc</keyword>
<dbReference type="Gene3D" id="1.20.120.1080">
    <property type="match status" value="1"/>
</dbReference>
<dbReference type="GO" id="GO:0106274">
    <property type="term" value="F:NAD+-protein-arginine ADP-ribosyltransferase activity"/>
    <property type="evidence" value="ECO:0007669"/>
    <property type="project" value="UniProtKB-EC"/>
</dbReference>
<keyword evidence="23" id="KW-1185">Reference proteome</keyword>
<dbReference type="SUPFAM" id="SSF52540">
    <property type="entry name" value="P-loop containing nucleoside triphosphate hydrolases"/>
    <property type="match status" value="1"/>
</dbReference>
<evidence type="ECO:0000259" key="21">
    <source>
        <dbReference type="PROSITE" id="PS51194"/>
    </source>
</evidence>
<feature type="domain" description="RanBP2-type" evidence="19">
    <location>
        <begin position="996"/>
        <end position="1027"/>
    </location>
</feature>
<evidence type="ECO:0000256" key="1">
    <source>
        <dbReference type="ARBA" id="ARBA00008792"/>
    </source>
</evidence>
<dbReference type="GO" id="GO:0016779">
    <property type="term" value="F:nucleotidyltransferase activity"/>
    <property type="evidence" value="ECO:0007669"/>
    <property type="project" value="UniProtKB-KW"/>
</dbReference>
<evidence type="ECO:0000256" key="15">
    <source>
        <dbReference type="PROSITE-ProRule" id="PRU00723"/>
    </source>
</evidence>
<evidence type="ECO:0000256" key="7">
    <source>
        <dbReference type="ARBA" id="ARBA00022741"/>
    </source>
</evidence>
<dbReference type="PROSITE" id="PS01358">
    <property type="entry name" value="ZF_RANBP2_1"/>
    <property type="match status" value="1"/>
</dbReference>
<evidence type="ECO:0000256" key="6">
    <source>
        <dbReference type="ARBA" id="ARBA00022723"/>
    </source>
</evidence>
<dbReference type="EC" id="2.4.2.31" evidence="16"/>
<dbReference type="InterPro" id="IPR011545">
    <property type="entry name" value="DEAD/DEAH_box_helicase_dom"/>
</dbReference>
<dbReference type="Pfam" id="PF00270">
    <property type="entry name" value="DEAD"/>
    <property type="match status" value="1"/>
</dbReference>
<evidence type="ECO:0000256" key="10">
    <source>
        <dbReference type="ARBA" id="ARBA00022806"/>
    </source>
</evidence>
<dbReference type="PROSITE" id="PS50199">
    <property type="entry name" value="ZF_RANBP2_2"/>
    <property type="match status" value="1"/>
</dbReference>
<evidence type="ECO:0000259" key="20">
    <source>
        <dbReference type="PROSITE" id="PS51192"/>
    </source>
</evidence>
<feature type="region of interest" description="Disordered" evidence="17">
    <location>
        <begin position="139"/>
        <end position="169"/>
    </location>
</feature>
<dbReference type="SMART" id="SM00487">
    <property type="entry name" value="DEXDc"/>
    <property type="match status" value="1"/>
</dbReference>
<feature type="compositionally biased region" description="Polar residues" evidence="17">
    <location>
        <begin position="153"/>
        <end position="166"/>
    </location>
</feature>
<dbReference type="Pfam" id="PF00271">
    <property type="entry name" value="Helicase_C"/>
    <property type="match status" value="1"/>
</dbReference>
<evidence type="ECO:0000256" key="8">
    <source>
        <dbReference type="ARBA" id="ARBA00022771"/>
    </source>
</evidence>
<keyword evidence="16" id="KW-0521">NADP</keyword>
<dbReference type="CDD" id="cd18791">
    <property type="entry name" value="SF2_C_RHA"/>
    <property type="match status" value="1"/>
</dbReference>
<comment type="catalytic activity">
    <reaction evidence="13 16">
        <text>L-arginyl-[protein] + NAD(+) = N(omega)-(ADP-D-ribosyl)-L-arginyl-[protein] + nicotinamide + H(+)</text>
        <dbReference type="Rhea" id="RHEA:19149"/>
        <dbReference type="Rhea" id="RHEA-COMP:10532"/>
        <dbReference type="Rhea" id="RHEA-COMP:15087"/>
        <dbReference type="ChEBI" id="CHEBI:15378"/>
        <dbReference type="ChEBI" id="CHEBI:17154"/>
        <dbReference type="ChEBI" id="CHEBI:29965"/>
        <dbReference type="ChEBI" id="CHEBI:57540"/>
        <dbReference type="ChEBI" id="CHEBI:142554"/>
        <dbReference type="EC" id="2.4.2.31"/>
    </reaction>
</comment>
<comment type="similarity">
    <text evidence="1">Belongs to the DEAD box helicase family. DEAH subfamily.</text>
</comment>
<dbReference type="SMART" id="SM00847">
    <property type="entry name" value="HA2"/>
    <property type="match status" value="1"/>
</dbReference>
<dbReference type="InterPro" id="IPR001650">
    <property type="entry name" value="Helicase_C-like"/>
</dbReference>
<dbReference type="CDD" id="cd17917">
    <property type="entry name" value="DEXHc_RHA-like"/>
    <property type="match status" value="1"/>
</dbReference>
<keyword evidence="12" id="KW-0067">ATP-binding</keyword>
<dbReference type="GO" id="GO:0008270">
    <property type="term" value="F:zinc ion binding"/>
    <property type="evidence" value="ECO:0007669"/>
    <property type="project" value="UniProtKB-KW"/>
</dbReference>
<feature type="compositionally biased region" description="Basic and acidic residues" evidence="17">
    <location>
        <begin position="139"/>
        <end position="152"/>
    </location>
</feature>
<evidence type="ECO:0000256" key="2">
    <source>
        <dbReference type="ARBA" id="ARBA00009558"/>
    </source>
</evidence>
<dbReference type="PROSITE" id="PS50103">
    <property type="entry name" value="ZF_C3H1"/>
    <property type="match status" value="1"/>
</dbReference>
<feature type="region of interest" description="Disordered" evidence="17">
    <location>
        <begin position="365"/>
        <end position="385"/>
    </location>
</feature>
<evidence type="ECO:0000256" key="12">
    <source>
        <dbReference type="ARBA" id="ARBA00022840"/>
    </source>
</evidence>
<evidence type="ECO:0000256" key="5">
    <source>
        <dbReference type="ARBA" id="ARBA00022695"/>
    </source>
</evidence>
<evidence type="ECO:0000256" key="4">
    <source>
        <dbReference type="ARBA" id="ARBA00022679"/>
    </source>
</evidence>
<dbReference type="SMART" id="SM00490">
    <property type="entry name" value="HELICc"/>
    <property type="match status" value="1"/>
</dbReference>
<reference evidence="22" key="1">
    <citation type="submission" date="2023-08" db="EMBL/GenBank/DDBJ databases">
        <authorList>
            <person name="Chen Y."/>
            <person name="Shah S."/>
            <person name="Dougan E. K."/>
            <person name="Thang M."/>
            <person name="Chan C."/>
        </authorList>
    </citation>
    <scope>NUCLEOTIDE SEQUENCE</scope>
</reference>
<gene>
    <name evidence="22" type="ORF">EVOR1521_LOCUS11782</name>
</gene>
<dbReference type="Gene3D" id="3.40.50.300">
    <property type="entry name" value="P-loop containing nucleotide triphosphate hydrolases"/>
    <property type="match status" value="2"/>
</dbReference>
<feature type="domain" description="Helicase ATP-binding" evidence="20">
    <location>
        <begin position="448"/>
        <end position="616"/>
    </location>
</feature>
<dbReference type="Pfam" id="PF01129">
    <property type="entry name" value="ART"/>
    <property type="match status" value="1"/>
</dbReference>
<keyword evidence="9" id="KW-0378">Hydrolase</keyword>
<dbReference type="Proteomes" id="UP001178507">
    <property type="component" value="Unassembled WGS sequence"/>
</dbReference>
<protein>
    <recommendedName>
        <fullName evidence="16">NAD(P)(+)--arginine ADP-ribosyltransferase</fullName>
        <ecNumber evidence="16">2.4.2.31</ecNumber>
    </recommendedName>
    <alternativeName>
        <fullName evidence="16">Mono(ADP-ribosyl)transferase</fullName>
    </alternativeName>
</protein>
<dbReference type="GO" id="GO:0003723">
    <property type="term" value="F:RNA binding"/>
    <property type="evidence" value="ECO:0007669"/>
    <property type="project" value="TreeGrafter"/>
</dbReference>
<evidence type="ECO:0000313" key="22">
    <source>
        <dbReference type="EMBL" id="CAJ1385100.1"/>
    </source>
</evidence>
<evidence type="ECO:0000259" key="18">
    <source>
        <dbReference type="PROSITE" id="PS50103"/>
    </source>
</evidence>
<dbReference type="GO" id="GO:0016787">
    <property type="term" value="F:hydrolase activity"/>
    <property type="evidence" value="ECO:0007669"/>
    <property type="project" value="UniProtKB-KW"/>
</dbReference>
<accession>A0AA36ICI3</accession>
<keyword evidence="5" id="KW-0548">Nucleotidyltransferase</keyword>
<evidence type="ECO:0000256" key="9">
    <source>
        <dbReference type="ARBA" id="ARBA00022801"/>
    </source>
</evidence>
<proteinExistence type="inferred from homology"/>
<evidence type="ECO:0000256" key="3">
    <source>
        <dbReference type="ARBA" id="ARBA00022676"/>
    </source>
</evidence>
<keyword evidence="10" id="KW-0347">Helicase</keyword>
<sequence length="1833" mass="201320">MGRNSNVYFATADAALEARRNLPEELQGEAMLDLGESHILMCHDVPATEDNNQVGMKVCGAHWHEVDSVRSAKGDADFQKTVIITFDPMSSTAARIVLERPFLELECRDDECLQQFLTAMALRRWLDIEETLAKLSELRDTSDTDAGEERSETASVTGQSTASTATPAEARGHLDAIIGSFLQKKSRKKTRLCTHNAAGLCVKGADCGFAHSEAEVGTFSATATVTVFMPPSPGELQRMGRQCAAVIKGAWPRAIPRAYCRHHKAAEVGQSSVACSRGILCDFKHELKECREGAACQRKACVFVHPVDIDDILRLDTRLAALNGEGRSLVQLLAALRDHRKAMTWTAEELLAKRRERLLALEAEAEAEEEATEATDAGGAERRAAGREAKAAQLAELRKQLAEFEAAQMDFGQADPSSFHAARIFAREAYNRFAKCLPIYAERSQIMEALREDYSVLVLSAETGSGKSTQVVQYISEVVPGRVLCTQPRRLAANTLADRVAEEMQTLAPRKERTNLVASDTRSMNKRKPKIQFLTYRGLLNMLYYCHDLPDVSAVIVDEVHERSVAADVLVAVLRRCLSLRAKAGKRPFKLVLTSATMNESLFAKYFARKAWDEESPLDDSWAPTLQVGGRTFPVEVHYEASGSQKDYARAAEAKAIAVHKLLPATDLDARVNKDILVFLSQADEVERCARALREALPDCLCVPLHGGLDKEEQQEAFRPADKGRFRRKIVVATNVAETSVTIDGVGAVIDSGMAKQARYDPAKDATVLRVGLIAQSSAKQRAGRAGRTAPGECFRLYSEEEFADLEKDQPAELLRADATAAILMVLRQIQRQPEWIDNIREFPFVEHPGDARLEKALEMLHHFGALSSIDSPKLTEQGMAMAQMSVQPRVAAILFAAQRLRVLDLASVVLGMTQLTGFLFRRGRSDEQKASVLQHRSDFAQRFPGLGDVGAAAAVWLSSNKEVQLGRWCSEHSVGFHALKEGRGLVNSMLQEMQRSSLDAWLCPACQAQNGQSLVQCSGCGLDKAEAESADAGETARALESLTEESFRDEARLALLVQALLAGFFGNLAFYLPPRPSDEKALPTYYIPQNSQVGRTQPVAAFRLNTAYPKVILFMEIMDSGYISISNLCGVNEGFENQLPATYRESPRFQSFLQAARHRQQMSYPSVVKVDCPLALRRFAGPRGQKVAALQEELQEDFLEEGEVLVMEVDQRARMVLVMCSSDQKREEIASIVESQVSAIAVQLKQRRREWAIPGTGARAVVGTGGVCSEILLAAGQSISVVFNTTDAADRLSEPIKTLRQIPPGFFAELAASKLQDVTDLDAQWVIPTWTTYERQARQKNSRITDLREMPLASTVAAIEYTAGGLCYRCNPFLRECKEGQCRPFAPYLHALQNFVRRRSLHASNLGAQVVYRGCSIPLASAAEYVVGQSVIWPAFTSTSTSRQVAQQFAAATASSGSETFLFEITIPHACPVNDISVFPGEAEILLPAFSVMKVVGMHAFSRGMRMRLVELRYEPFAAHRLVAEGDQRSGEAAQAEEGPVIIQVKSRLKGEAGIAEELGRQLARFDAGVDADVRWDSEQHRVWGRASFRTTEAASRACGLLQGSIIGNRLITMRPAPVQTSGLALQCRVRVRLTGVPHRGMAIVDCGSREAVADIVGQQGEDFRVPVDLVLPGKGVGKVQAQPFRKGGNGKGQGAKRAKGKEPKGEVQPTLLHLSGIPGHVTQWQLQSALASKTRLFSDAVQPLKRDNQAMQAEAEALKKQGVAGTKSRQSFVLSLLPVQPDFVEETQIKFGAEYLLWFDSPETAEQASGHVEGLGERLCDRAEFFPKRPL</sequence>
<comment type="caution">
    <text evidence="22">The sequence shown here is derived from an EMBL/GenBank/DDBJ whole genome shotgun (WGS) entry which is preliminary data.</text>
</comment>
<name>A0AA36ICI3_9DINO</name>
<dbReference type="InterPro" id="IPR002464">
    <property type="entry name" value="DNA/RNA_helicase_DEAH_CS"/>
</dbReference>
<evidence type="ECO:0000256" key="11">
    <source>
        <dbReference type="ARBA" id="ARBA00022833"/>
    </source>
</evidence>
<dbReference type="PROSITE" id="PS00690">
    <property type="entry name" value="DEAH_ATP_HELICASE"/>
    <property type="match status" value="1"/>
</dbReference>
<feature type="zinc finger region" description="C3H1-type" evidence="15">
    <location>
        <begin position="187"/>
        <end position="214"/>
    </location>
</feature>
<feature type="domain" description="Helicase C-terminal" evidence="21">
    <location>
        <begin position="667"/>
        <end position="831"/>
    </location>
</feature>
<keyword evidence="4 16" id="KW-0808">Transferase</keyword>
<dbReference type="EMBL" id="CAUJNA010001194">
    <property type="protein sequence ID" value="CAJ1385100.1"/>
    <property type="molecule type" value="Genomic_DNA"/>
</dbReference>
<dbReference type="InterPro" id="IPR001876">
    <property type="entry name" value="Znf_RanBP2"/>
</dbReference>
<dbReference type="GO" id="GO:0005524">
    <property type="term" value="F:ATP binding"/>
    <property type="evidence" value="ECO:0007669"/>
    <property type="project" value="UniProtKB-KW"/>
</dbReference>
<comment type="similarity">
    <text evidence="2 16">Belongs to the Arg-specific ADP-ribosyltransferase family.</text>
</comment>
<dbReference type="PROSITE" id="PS51192">
    <property type="entry name" value="HELICASE_ATP_BIND_1"/>
    <property type="match status" value="1"/>
</dbReference>
<dbReference type="InterPro" id="IPR007502">
    <property type="entry name" value="Helicase-assoc_dom"/>
</dbReference>
<evidence type="ECO:0000256" key="14">
    <source>
        <dbReference type="PROSITE-ProRule" id="PRU00322"/>
    </source>
</evidence>
<feature type="region of interest" description="Disordered" evidence="17">
    <location>
        <begin position="1682"/>
        <end position="1708"/>
    </location>
</feature>
<dbReference type="InterPro" id="IPR027417">
    <property type="entry name" value="P-loop_NTPase"/>
</dbReference>
<dbReference type="PROSITE" id="PS51996">
    <property type="entry name" value="TR_MART"/>
    <property type="match status" value="1"/>
</dbReference>
<keyword evidence="8 14" id="KW-0863">Zinc-finger</keyword>
<evidence type="ECO:0000256" key="16">
    <source>
        <dbReference type="RuleBase" id="RU361228"/>
    </source>
</evidence>
<dbReference type="SMART" id="SM00356">
    <property type="entry name" value="ZnF_C3H1"/>
    <property type="match status" value="2"/>
</dbReference>
<dbReference type="InterPro" id="IPR014001">
    <property type="entry name" value="Helicase_ATP-bd"/>
</dbReference>
<evidence type="ECO:0000259" key="19">
    <source>
        <dbReference type="PROSITE" id="PS50199"/>
    </source>
</evidence>
<feature type="domain" description="C3H1-type" evidence="18">
    <location>
        <begin position="187"/>
        <end position="214"/>
    </location>
</feature>
<dbReference type="PROSITE" id="PS51194">
    <property type="entry name" value="HELICASE_CTER"/>
    <property type="match status" value="1"/>
</dbReference>
<keyword evidence="6 15" id="KW-0479">Metal-binding</keyword>
<evidence type="ECO:0000256" key="13">
    <source>
        <dbReference type="ARBA" id="ARBA00047597"/>
    </source>
</evidence>
<keyword evidence="3 16" id="KW-0328">Glycosyltransferase</keyword>
<dbReference type="SUPFAM" id="SSF56399">
    <property type="entry name" value="ADP-ribosylation"/>
    <property type="match status" value="1"/>
</dbReference>
<organism evidence="22 23">
    <name type="scientific">Effrenium voratum</name>
    <dbReference type="NCBI Taxonomy" id="2562239"/>
    <lineage>
        <taxon>Eukaryota</taxon>
        <taxon>Sar</taxon>
        <taxon>Alveolata</taxon>
        <taxon>Dinophyceae</taxon>
        <taxon>Suessiales</taxon>
        <taxon>Symbiodiniaceae</taxon>
        <taxon>Effrenium</taxon>
    </lineage>
</organism>
<dbReference type="InterPro" id="IPR000571">
    <property type="entry name" value="Znf_CCCH"/>
</dbReference>
<dbReference type="InterPro" id="IPR000768">
    <property type="entry name" value="ART"/>
</dbReference>
<dbReference type="Gene3D" id="3.90.176.10">
    <property type="entry name" value="Toxin ADP-ribosyltransferase, Chain A, domain 1"/>
    <property type="match status" value="1"/>
</dbReference>